<evidence type="ECO:0000256" key="2">
    <source>
        <dbReference type="ARBA" id="ARBA00023002"/>
    </source>
</evidence>
<dbReference type="AlphaFoldDB" id="A0AAW1WMF6"/>
<protein>
    <recommendedName>
        <fullName evidence="4">3-beta hydroxysteroid dehydrogenase/isomerase domain-containing protein</fullName>
    </recommendedName>
</protein>
<gene>
    <name evidence="5" type="ORF">M0R45_033115</name>
</gene>
<keyword evidence="6" id="KW-1185">Reference proteome</keyword>
<dbReference type="Pfam" id="PF01073">
    <property type="entry name" value="3Beta_HSD"/>
    <property type="match status" value="1"/>
</dbReference>
<evidence type="ECO:0000259" key="4">
    <source>
        <dbReference type="Pfam" id="PF01073"/>
    </source>
</evidence>
<dbReference type="InterPro" id="IPR036291">
    <property type="entry name" value="NAD(P)-bd_dom_sf"/>
</dbReference>
<reference evidence="5 6" key="1">
    <citation type="journal article" date="2023" name="G3 (Bethesda)">
        <title>A chromosome-length genome assembly and annotation of blackberry (Rubus argutus, cv. 'Hillquist').</title>
        <authorList>
            <person name="Bruna T."/>
            <person name="Aryal R."/>
            <person name="Dudchenko O."/>
            <person name="Sargent D.J."/>
            <person name="Mead D."/>
            <person name="Buti M."/>
            <person name="Cavallini A."/>
            <person name="Hytonen T."/>
            <person name="Andres J."/>
            <person name="Pham M."/>
            <person name="Weisz D."/>
            <person name="Mascagni F."/>
            <person name="Usai G."/>
            <person name="Natali L."/>
            <person name="Bassil N."/>
            <person name="Fernandez G.E."/>
            <person name="Lomsadze A."/>
            <person name="Armour M."/>
            <person name="Olukolu B."/>
            <person name="Poorten T."/>
            <person name="Britton C."/>
            <person name="Davik J."/>
            <person name="Ashrafi H."/>
            <person name="Aiden E.L."/>
            <person name="Borodovsky M."/>
            <person name="Worthington M."/>
        </authorList>
    </citation>
    <scope>NUCLEOTIDE SEQUENCE [LARGE SCALE GENOMIC DNA]</scope>
    <source>
        <strain evidence="5">PI 553951</strain>
    </source>
</reference>
<dbReference type="Proteomes" id="UP001457282">
    <property type="component" value="Unassembled WGS sequence"/>
</dbReference>
<evidence type="ECO:0000313" key="5">
    <source>
        <dbReference type="EMBL" id="KAK9924764.1"/>
    </source>
</evidence>
<accession>A0AAW1WMF6</accession>
<dbReference type="EMBL" id="JBEDUW010000006">
    <property type="protein sequence ID" value="KAK9924764.1"/>
    <property type="molecule type" value="Genomic_DNA"/>
</dbReference>
<evidence type="ECO:0000313" key="6">
    <source>
        <dbReference type="Proteomes" id="UP001457282"/>
    </source>
</evidence>
<dbReference type="SUPFAM" id="SSF51735">
    <property type="entry name" value="NAD(P)-binding Rossmann-fold domains"/>
    <property type="match status" value="1"/>
</dbReference>
<evidence type="ECO:0000256" key="3">
    <source>
        <dbReference type="RuleBase" id="RU004475"/>
    </source>
</evidence>
<keyword evidence="2 3" id="KW-0560">Oxidoreductase</keyword>
<dbReference type="PANTHER" id="PTHR10366">
    <property type="entry name" value="NAD DEPENDENT EPIMERASE/DEHYDRATASE"/>
    <property type="match status" value="1"/>
</dbReference>
<comment type="similarity">
    <text evidence="3">Belongs to the 3-beta-HSD family.</text>
</comment>
<proteinExistence type="inferred from homology"/>
<dbReference type="Gene3D" id="3.40.50.720">
    <property type="entry name" value="NAD(P)-binding Rossmann-like Domain"/>
    <property type="match status" value="1"/>
</dbReference>
<dbReference type="GO" id="GO:0006694">
    <property type="term" value="P:steroid biosynthetic process"/>
    <property type="evidence" value="ECO:0007669"/>
    <property type="project" value="InterPro"/>
</dbReference>
<name>A0AAW1WMF6_RUBAR</name>
<dbReference type="InterPro" id="IPR002225">
    <property type="entry name" value="3Beta_OHSteriod_DH/Estase"/>
</dbReference>
<sequence length="342" mass="38427">MEEVVVSKPWMISLREEQKNCVNYPFGCSLDIAREKNLVCVTSGNSYLGSHIVRALLARGYLVRVTIQNQAEDYEDIKKLMRDEEINRLESVVVVKMGSLERLCDAFRGCHAIFHTSSFIDPHGISGYSEQMAFLETEGAKNVIEACGRAAYAKRCIFTSSLLASIWAGDTENKIIDEFTWSNEEFCRENKLWLALGKTTAEMACWRKSKEMKVNMVAICPGLLLMDSYAHKNNSIPYLKDGKEMLKNGHLAIEDVKKAAEAHVYVYEAMDNGACGRYLCFGKVVTKRSEAIDIENRLKVHGLLSGVSHEALDEEADEEINSMLSNAKLTSLIRASQRLLCN</sequence>
<dbReference type="GO" id="GO:0016616">
    <property type="term" value="F:oxidoreductase activity, acting on the CH-OH group of donors, NAD or NADP as acceptor"/>
    <property type="evidence" value="ECO:0007669"/>
    <property type="project" value="InterPro"/>
</dbReference>
<organism evidence="5 6">
    <name type="scientific">Rubus argutus</name>
    <name type="common">Southern blackberry</name>
    <dbReference type="NCBI Taxonomy" id="59490"/>
    <lineage>
        <taxon>Eukaryota</taxon>
        <taxon>Viridiplantae</taxon>
        <taxon>Streptophyta</taxon>
        <taxon>Embryophyta</taxon>
        <taxon>Tracheophyta</taxon>
        <taxon>Spermatophyta</taxon>
        <taxon>Magnoliopsida</taxon>
        <taxon>eudicotyledons</taxon>
        <taxon>Gunneridae</taxon>
        <taxon>Pentapetalae</taxon>
        <taxon>rosids</taxon>
        <taxon>fabids</taxon>
        <taxon>Rosales</taxon>
        <taxon>Rosaceae</taxon>
        <taxon>Rosoideae</taxon>
        <taxon>Rosoideae incertae sedis</taxon>
        <taxon>Rubus</taxon>
    </lineage>
</organism>
<dbReference type="InterPro" id="IPR050425">
    <property type="entry name" value="NAD(P)_dehydrat-like"/>
</dbReference>
<comment type="caution">
    <text evidence="5">The sequence shown here is derived from an EMBL/GenBank/DDBJ whole genome shotgun (WGS) entry which is preliminary data.</text>
</comment>
<feature type="domain" description="3-beta hydroxysteroid dehydrogenase/isomerase" evidence="4">
    <location>
        <begin position="41"/>
        <end position="189"/>
    </location>
</feature>
<dbReference type="PANTHER" id="PTHR10366:SF589">
    <property type="entry name" value="CINNAMOYL-COA REDUCTASE-LIKE SNL6"/>
    <property type="match status" value="1"/>
</dbReference>
<keyword evidence="1" id="KW-0521">NADP</keyword>
<evidence type="ECO:0000256" key="1">
    <source>
        <dbReference type="ARBA" id="ARBA00022857"/>
    </source>
</evidence>